<dbReference type="GO" id="GO:0005730">
    <property type="term" value="C:nucleolus"/>
    <property type="evidence" value="ECO:0007669"/>
    <property type="project" value="TreeGrafter"/>
</dbReference>
<dbReference type="GO" id="GO:0032453">
    <property type="term" value="F:histone H3K4 demethylase activity"/>
    <property type="evidence" value="ECO:0007669"/>
    <property type="project" value="TreeGrafter"/>
</dbReference>
<dbReference type="PROSITE" id="PS51746">
    <property type="entry name" value="PPM_2"/>
    <property type="match status" value="1"/>
</dbReference>
<dbReference type="SUPFAM" id="SSF51197">
    <property type="entry name" value="Clavaminate synthase-like"/>
    <property type="match status" value="1"/>
</dbReference>
<comment type="catalytic activity">
    <reaction evidence="5">
        <text>O-phospho-L-seryl-[protein] + H2O = L-seryl-[protein] + phosphate</text>
        <dbReference type="Rhea" id="RHEA:20629"/>
        <dbReference type="Rhea" id="RHEA-COMP:9863"/>
        <dbReference type="Rhea" id="RHEA-COMP:11604"/>
        <dbReference type="ChEBI" id="CHEBI:15377"/>
        <dbReference type="ChEBI" id="CHEBI:29999"/>
        <dbReference type="ChEBI" id="CHEBI:43474"/>
        <dbReference type="ChEBI" id="CHEBI:83421"/>
        <dbReference type="EC" id="3.1.3.16"/>
    </reaction>
</comment>
<dbReference type="CDD" id="cd00143">
    <property type="entry name" value="PP2Cc"/>
    <property type="match status" value="1"/>
</dbReference>
<dbReference type="PANTHER" id="PTHR13096">
    <property type="entry name" value="MINA53 MYC INDUCED NUCLEAR ANTIGEN"/>
    <property type="match status" value="1"/>
</dbReference>
<proteinExistence type="predicted"/>
<evidence type="ECO:0000313" key="10">
    <source>
        <dbReference type="EMBL" id="VAH37532.1"/>
    </source>
</evidence>
<organism evidence="10 11">
    <name type="scientific">Triticum turgidum subsp. durum</name>
    <name type="common">Durum wheat</name>
    <name type="synonym">Triticum durum</name>
    <dbReference type="NCBI Taxonomy" id="4567"/>
    <lineage>
        <taxon>Eukaryota</taxon>
        <taxon>Viridiplantae</taxon>
        <taxon>Streptophyta</taxon>
        <taxon>Embryophyta</taxon>
        <taxon>Tracheophyta</taxon>
        <taxon>Spermatophyta</taxon>
        <taxon>Magnoliopsida</taxon>
        <taxon>Liliopsida</taxon>
        <taxon>Poales</taxon>
        <taxon>Poaceae</taxon>
        <taxon>BOP clade</taxon>
        <taxon>Pooideae</taxon>
        <taxon>Triticodae</taxon>
        <taxon>Triticeae</taxon>
        <taxon>Triticinae</taxon>
        <taxon>Triticum</taxon>
    </lineage>
</organism>
<accession>A0A9R1P609</accession>
<dbReference type="SMART" id="SM00332">
    <property type="entry name" value="PP2Cc"/>
    <property type="match status" value="1"/>
</dbReference>
<dbReference type="InterPro" id="IPR003347">
    <property type="entry name" value="JmjC_dom"/>
</dbReference>
<keyword evidence="7" id="KW-1133">Transmembrane helix</keyword>
<dbReference type="InterPro" id="IPR001932">
    <property type="entry name" value="PPM-type_phosphatase-like_dom"/>
</dbReference>
<dbReference type="Pfam" id="PF00481">
    <property type="entry name" value="PP2C"/>
    <property type="match status" value="1"/>
</dbReference>
<name>A0A9R1P609_TRITD</name>
<feature type="transmembrane region" description="Helical" evidence="7">
    <location>
        <begin position="12"/>
        <end position="33"/>
    </location>
</feature>
<dbReference type="EC" id="3.1.3.16" evidence="2"/>
<dbReference type="GO" id="GO:0046872">
    <property type="term" value="F:metal ion binding"/>
    <property type="evidence" value="ECO:0007669"/>
    <property type="project" value="UniProtKB-KW"/>
</dbReference>
<dbReference type="AlphaFoldDB" id="A0A9R1P609"/>
<comment type="cofactor">
    <cofactor evidence="1">
        <name>Fe(2+)</name>
        <dbReference type="ChEBI" id="CHEBI:29033"/>
    </cofactor>
</comment>
<dbReference type="Proteomes" id="UP000324705">
    <property type="component" value="Chromosome 2A"/>
</dbReference>
<evidence type="ECO:0000256" key="7">
    <source>
        <dbReference type="SAM" id="Phobius"/>
    </source>
</evidence>
<evidence type="ECO:0000313" key="11">
    <source>
        <dbReference type="Proteomes" id="UP000324705"/>
    </source>
</evidence>
<dbReference type="InterPro" id="IPR039994">
    <property type="entry name" value="NO66-like"/>
</dbReference>
<dbReference type="Gene3D" id="2.60.120.650">
    <property type="entry name" value="Cupin"/>
    <property type="match status" value="1"/>
</dbReference>
<dbReference type="PANTHER" id="PTHR13096:SF9">
    <property type="entry name" value="BIFUNCTIONAL LYSINE-SPECIFIC DEMETHYLASE AND HISTIDYL-HYDROXYLASE"/>
    <property type="match status" value="1"/>
</dbReference>
<dbReference type="GO" id="GO:0004722">
    <property type="term" value="F:protein serine/threonine phosphatase activity"/>
    <property type="evidence" value="ECO:0007669"/>
    <property type="project" value="UniProtKB-EC"/>
</dbReference>
<dbReference type="Gramene" id="TRITD2Av1G270950.6">
    <property type="protein sequence ID" value="TRITD2Av1G270950.6"/>
    <property type="gene ID" value="TRITD2Av1G270950"/>
</dbReference>
<dbReference type="GO" id="GO:0051864">
    <property type="term" value="F:histone H3K36 demethylase activity"/>
    <property type="evidence" value="ECO:0007669"/>
    <property type="project" value="TreeGrafter"/>
</dbReference>
<feature type="domain" description="JmjC" evidence="8">
    <location>
        <begin position="580"/>
        <end position="745"/>
    </location>
</feature>
<comment type="catalytic activity">
    <reaction evidence="6">
        <text>O-phospho-L-threonyl-[protein] + H2O = L-threonyl-[protein] + phosphate</text>
        <dbReference type="Rhea" id="RHEA:47004"/>
        <dbReference type="Rhea" id="RHEA-COMP:11060"/>
        <dbReference type="Rhea" id="RHEA-COMP:11605"/>
        <dbReference type="ChEBI" id="CHEBI:15377"/>
        <dbReference type="ChEBI" id="CHEBI:30013"/>
        <dbReference type="ChEBI" id="CHEBI:43474"/>
        <dbReference type="ChEBI" id="CHEBI:61977"/>
        <dbReference type="EC" id="3.1.3.16"/>
    </reaction>
</comment>
<evidence type="ECO:0000256" key="6">
    <source>
        <dbReference type="ARBA" id="ARBA00048336"/>
    </source>
</evidence>
<keyword evidence="4" id="KW-0408">Iron</keyword>
<feature type="domain" description="PPM-type phosphatase" evidence="9">
    <location>
        <begin position="11"/>
        <end position="237"/>
    </location>
</feature>
<dbReference type="Gene3D" id="3.60.40.10">
    <property type="entry name" value="PPM-type phosphatase domain"/>
    <property type="match status" value="1"/>
</dbReference>
<evidence type="ECO:0000259" key="9">
    <source>
        <dbReference type="PROSITE" id="PS51746"/>
    </source>
</evidence>
<evidence type="ECO:0000256" key="2">
    <source>
        <dbReference type="ARBA" id="ARBA00013081"/>
    </source>
</evidence>
<evidence type="ECO:0000256" key="3">
    <source>
        <dbReference type="ARBA" id="ARBA00022723"/>
    </source>
</evidence>
<dbReference type="Pfam" id="PF08007">
    <property type="entry name" value="JmjC_2"/>
    <property type="match status" value="1"/>
</dbReference>
<evidence type="ECO:0000259" key="8">
    <source>
        <dbReference type="PROSITE" id="PS51184"/>
    </source>
</evidence>
<dbReference type="InterPro" id="IPR036457">
    <property type="entry name" value="PPM-type-like_dom_sf"/>
</dbReference>
<sequence length="955" mass="105971">MKKLKLNKPNRFAIFFQIGLLNAQLIFIGHGGAKVAEYVKHNLFSHLLRHPKFMSDTKVAIDDSYKSTDSEFLESDSTQNQCGSTASTAVLVGDRLFVANVGDSRAIICRAGNAVPVSKDHKPDQTDERQRIEEAGGFVMWAGTWRVGGVLAVSRAFGDKLLKQYVVVDPEIQEEIVDESLEFLILASDGLWDVVSNEEAVDMTRSIQDPEEAAKRLLQEAYKRESSDNITCVVSWTVLGLMSVLYLVVDCQTMCECDVISITLSSSHSVAALSCEVMGAAALQSMEAGEALASDGGIASGLARALGSGSQRVAEAACNAVMDLSASSIGREHLSGSPVLPRLLYLFSQVESISGAVGGGSTGCQARVSEPSKCLNLIIDTVVLMVNSCKVDKLHNLQQELVRKVMHLLYEVWSKVRLLQSSADCSNGKDQLQSRPYEISEAIFRLSMDLAYPAHLEPDEVRKSFFGQTESDFEKFALMYWENSPYLYRKKQSGLEGDAVFTALHNAFDLRTPDAIIESFIQDLVSCPAIASDELNINSFLDEVHDSLGAAVKYRQDVRVVRTPDQTSTGSGIEEHFFDDGTVFPDATAFVEKCKGAIRNGFSIALRGMEFRSEKVAAIASALADLFGQPSVGANIYFSPPRSQGLARHYDDHCVLVWQLLGRKKWKIWPNTKSILPRLYEPFHSLDGLVDDRGGRVEVLREGDIMYVPRGHVHEACTDIDEGESEVNASANYSLHLTLAIEVELPFEWEGFTHIALHCWLEEQKLVGSSGSVESRMEEQAPLFALLLHVAIRLLSDKDPTLRKTCMVAAKLPSSSKSVRSSHRSIFDEILDNIDRNCGFEDALRSVELAVKERNDEPFQWMCWLRHLPQQQQQHGRSSRIDFCDVLGPLEELLDMFSSDRERASADFADFKSRFCRRAMYDDACSEFEALLVLYRAGRTRYTKGMLALHGKHGG</sequence>
<gene>
    <name evidence="10" type="ORF">TRITD_2Av1G270950</name>
</gene>
<evidence type="ECO:0000256" key="1">
    <source>
        <dbReference type="ARBA" id="ARBA00001954"/>
    </source>
</evidence>
<keyword evidence="7" id="KW-0472">Membrane</keyword>
<protein>
    <recommendedName>
        <fullName evidence="2">protein-serine/threonine phosphatase</fullName>
        <ecNumber evidence="2">3.1.3.16</ecNumber>
    </recommendedName>
</protein>
<dbReference type="EMBL" id="LT934113">
    <property type="protein sequence ID" value="VAH37532.1"/>
    <property type="molecule type" value="Genomic_DNA"/>
</dbReference>
<dbReference type="PROSITE" id="PS51184">
    <property type="entry name" value="JMJC"/>
    <property type="match status" value="1"/>
</dbReference>
<keyword evidence="3" id="KW-0479">Metal-binding</keyword>
<dbReference type="SUPFAM" id="SSF81606">
    <property type="entry name" value="PP2C-like"/>
    <property type="match status" value="1"/>
</dbReference>
<keyword evidence="7" id="KW-0812">Transmembrane</keyword>
<evidence type="ECO:0000256" key="5">
    <source>
        <dbReference type="ARBA" id="ARBA00047761"/>
    </source>
</evidence>
<evidence type="ECO:0000256" key="4">
    <source>
        <dbReference type="ARBA" id="ARBA00023004"/>
    </source>
</evidence>
<reference evidence="10 11" key="1">
    <citation type="submission" date="2017-09" db="EMBL/GenBank/DDBJ databases">
        <authorList>
            <consortium name="International Durum Wheat Genome Sequencing Consortium (IDWGSC)"/>
            <person name="Milanesi L."/>
        </authorList>
    </citation>
    <scope>NUCLEOTIDE SEQUENCE [LARGE SCALE GENOMIC DNA]</scope>
    <source>
        <strain evidence="11">cv. Svevo</strain>
    </source>
</reference>
<keyword evidence="11" id="KW-1185">Reference proteome</keyword>